<comment type="caution">
    <text evidence="1">The sequence shown here is derived from an EMBL/GenBank/DDBJ whole genome shotgun (WGS) entry which is preliminary data.</text>
</comment>
<accession>A0A1Y1ZJ35</accession>
<proteinExistence type="predicted"/>
<sequence length="261" mass="29301">MAPSCESEFRVCALSTSFDSDFDSFLVEWHEACDKYLSASITTPPLAEPTRTLEQGVCESIVESCDRFSKGRESCTSFQSGGPESTGCRCDRTLLSQASICAIDRETCAGSKLDVTNMWEYKNCPGASTFFIQGAQVRPFFEKAIFPMRLTWDLVMPDHGEFDSQSNHGSRDSFSKSRTFGFADLQPPDDNLKHHFSVRCQTGYQESFDWVRWCAWRAYGIVLLGGAMTFLQSFNQTSDHLGGRNIVIVSRKLVLDITLYT</sequence>
<reference evidence="1 2" key="1">
    <citation type="submission" date="2016-07" db="EMBL/GenBank/DDBJ databases">
        <title>Pervasive Adenine N6-methylation of Active Genes in Fungi.</title>
        <authorList>
            <consortium name="DOE Joint Genome Institute"/>
            <person name="Mondo S.J."/>
            <person name="Dannebaum R.O."/>
            <person name="Kuo R.C."/>
            <person name="Labutti K."/>
            <person name="Haridas S."/>
            <person name="Kuo A."/>
            <person name="Salamov A."/>
            <person name="Ahrendt S.R."/>
            <person name="Lipzen A."/>
            <person name="Sullivan W."/>
            <person name="Andreopoulos W.B."/>
            <person name="Clum A."/>
            <person name="Lindquist E."/>
            <person name="Daum C."/>
            <person name="Ramamoorthy G.K."/>
            <person name="Gryganskyi A."/>
            <person name="Culley D."/>
            <person name="Magnuson J.K."/>
            <person name="James T.Y."/>
            <person name="O'Malley M.A."/>
            <person name="Stajich J.E."/>
            <person name="Spatafora J.W."/>
            <person name="Visel A."/>
            <person name="Grigoriev I.V."/>
        </authorList>
    </citation>
    <scope>NUCLEOTIDE SEQUENCE [LARGE SCALE GENOMIC DNA]</scope>
    <source>
        <strain evidence="1 2">CBS 115471</strain>
    </source>
</reference>
<name>A0A1Y1ZJ35_9PLEO</name>
<organism evidence="1 2">
    <name type="scientific">Clohesyomyces aquaticus</name>
    <dbReference type="NCBI Taxonomy" id="1231657"/>
    <lineage>
        <taxon>Eukaryota</taxon>
        <taxon>Fungi</taxon>
        <taxon>Dikarya</taxon>
        <taxon>Ascomycota</taxon>
        <taxon>Pezizomycotina</taxon>
        <taxon>Dothideomycetes</taxon>
        <taxon>Pleosporomycetidae</taxon>
        <taxon>Pleosporales</taxon>
        <taxon>Lindgomycetaceae</taxon>
        <taxon>Clohesyomyces</taxon>
    </lineage>
</organism>
<gene>
    <name evidence="1" type="ORF">BCR34DRAFT_567095</name>
</gene>
<protein>
    <submittedName>
        <fullName evidence="1">Uncharacterized protein</fullName>
    </submittedName>
</protein>
<dbReference type="OrthoDB" id="5398531at2759"/>
<dbReference type="AlphaFoldDB" id="A0A1Y1ZJ35"/>
<evidence type="ECO:0000313" key="2">
    <source>
        <dbReference type="Proteomes" id="UP000193144"/>
    </source>
</evidence>
<keyword evidence="2" id="KW-1185">Reference proteome</keyword>
<dbReference type="Proteomes" id="UP000193144">
    <property type="component" value="Unassembled WGS sequence"/>
</dbReference>
<evidence type="ECO:0000313" key="1">
    <source>
        <dbReference type="EMBL" id="ORY10236.1"/>
    </source>
</evidence>
<dbReference type="EMBL" id="MCFA01000075">
    <property type="protein sequence ID" value="ORY10236.1"/>
    <property type="molecule type" value="Genomic_DNA"/>
</dbReference>